<comment type="caution">
    <text evidence="5">The sequence shown here is derived from an EMBL/GenBank/DDBJ whole genome shotgun (WGS) entry which is preliminary data.</text>
</comment>
<comment type="subcellular location">
    <subcellularLocation>
        <location evidence="1">Nucleus</location>
    </subcellularLocation>
</comment>
<keyword evidence="2" id="KW-0539">Nucleus</keyword>
<organism evidence="5 6">
    <name type="scientific">Diversispora eburnea</name>
    <dbReference type="NCBI Taxonomy" id="1213867"/>
    <lineage>
        <taxon>Eukaryota</taxon>
        <taxon>Fungi</taxon>
        <taxon>Fungi incertae sedis</taxon>
        <taxon>Mucoromycota</taxon>
        <taxon>Glomeromycotina</taxon>
        <taxon>Glomeromycetes</taxon>
        <taxon>Diversisporales</taxon>
        <taxon>Diversisporaceae</taxon>
        <taxon>Diversispora</taxon>
    </lineage>
</organism>
<dbReference type="Proteomes" id="UP000789706">
    <property type="component" value="Unassembled WGS sequence"/>
</dbReference>
<accession>A0A9N8YPG5</accession>
<evidence type="ECO:0000313" key="5">
    <source>
        <dbReference type="EMBL" id="CAG8437389.1"/>
    </source>
</evidence>
<sequence>MEEIKSHLENKGWFLSDNGLNYIQDNLETEVSNVNDIIKEALNTDLRKIGKGYLPHDLSKQKLITGPLILQLLSVLNLSAPIQNQHLSPRFLQLLFTDGVKKVKGIEIFGHVENVSLDTPPGTKFLVTNEITVHDNLLYLGPNLLKNLGGEVDEMIREWRVGKQFIVRGHSSTKKNNYNYEIVEVEVITLSTSSSSSVTTYNQGTYNQGTHNQGTYNTGTYNQGNIRRGGGYSNPAKNDSDQIQ</sequence>
<dbReference type="SMART" id="SM01161">
    <property type="entry name" value="DUF1767"/>
    <property type="match status" value="1"/>
</dbReference>
<dbReference type="InterPro" id="IPR013894">
    <property type="entry name" value="RMI1_OB"/>
</dbReference>
<evidence type="ECO:0000256" key="2">
    <source>
        <dbReference type="ARBA" id="ARBA00023242"/>
    </source>
</evidence>
<feature type="compositionally biased region" description="Polar residues" evidence="3">
    <location>
        <begin position="235"/>
        <end position="244"/>
    </location>
</feature>
<dbReference type="PANTHER" id="PTHR13681">
    <property type="entry name" value="SURVIVAL OF MOTOR NEURON-RELATED-SPLICING FACTOR 30-RELATED"/>
    <property type="match status" value="1"/>
</dbReference>
<protein>
    <submittedName>
        <fullName evidence="5">2814_t:CDS:1</fullName>
    </submittedName>
</protein>
<feature type="domain" description="RecQ mediated genome instability protein 1 OB-fold" evidence="4">
    <location>
        <begin position="88"/>
        <end position="161"/>
    </location>
</feature>
<dbReference type="Gene3D" id="2.40.50.770">
    <property type="entry name" value="RecQ-mediated genome instability protein Rmi1, C-terminal domain"/>
    <property type="match status" value="1"/>
</dbReference>
<keyword evidence="6" id="KW-1185">Reference proteome</keyword>
<evidence type="ECO:0000256" key="3">
    <source>
        <dbReference type="SAM" id="MobiDB-lite"/>
    </source>
</evidence>
<evidence type="ECO:0000256" key="1">
    <source>
        <dbReference type="ARBA" id="ARBA00004123"/>
    </source>
</evidence>
<reference evidence="5" key="1">
    <citation type="submission" date="2021-06" db="EMBL/GenBank/DDBJ databases">
        <authorList>
            <person name="Kallberg Y."/>
            <person name="Tangrot J."/>
            <person name="Rosling A."/>
        </authorList>
    </citation>
    <scope>NUCLEOTIDE SEQUENCE</scope>
    <source>
        <strain evidence="5">AZ414A</strain>
    </source>
</reference>
<evidence type="ECO:0000313" key="6">
    <source>
        <dbReference type="Proteomes" id="UP000789706"/>
    </source>
</evidence>
<gene>
    <name evidence="5" type="ORF">DEBURN_LOCUS1134</name>
</gene>
<dbReference type="Pfam" id="PF08585">
    <property type="entry name" value="RMI1_N_C"/>
    <property type="match status" value="1"/>
</dbReference>
<dbReference type="GO" id="GO:0005634">
    <property type="term" value="C:nucleus"/>
    <property type="evidence" value="ECO:0007669"/>
    <property type="project" value="UniProtKB-SubCell"/>
</dbReference>
<dbReference type="PANTHER" id="PTHR13681:SF24">
    <property type="entry name" value="TUDOR DOMAIN-CONTAINING PROTEIN 3"/>
    <property type="match status" value="1"/>
</dbReference>
<dbReference type="OrthoDB" id="434939at2759"/>
<feature type="region of interest" description="Disordered" evidence="3">
    <location>
        <begin position="196"/>
        <end position="244"/>
    </location>
</feature>
<proteinExistence type="predicted"/>
<dbReference type="AlphaFoldDB" id="A0A9N8YPG5"/>
<feature type="compositionally biased region" description="Polar residues" evidence="3">
    <location>
        <begin position="201"/>
        <end position="225"/>
    </location>
</feature>
<dbReference type="InterPro" id="IPR042470">
    <property type="entry name" value="RMI1_N_C_sf"/>
</dbReference>
<dbReference type="EMBL" id="CAJVPK010000046">
    <property type="protein sequence ID" value="CAG8437389.1"/>
    <property type="molecule type" value="Genomic_DNA"/>
</dbReference>
<evidence type="ECO:0000259" key="4">
    <source>
        <dbReference type="Pfam" id="PF08585"/>
    </source>
</evidence>
<name>A0A9N8YPG5_9GLOM</name>